<feature type="region of interest" description="Disordered" evidence="1">
    <location>
        <begin position="1"/>
        <end position="23"/>
    </location>
</feature>
<keyword evidence="4" id="KW-1185">Reference proteome</keyword>
<gene>
    <name evidence="3" type="ordered locus">Celf_1115</name>
</gene>
<reference evidence="3 4" key="1">
    <citation type="submission" date="2011-04" db="EMBL/GenBank/DDBJ databases">
        <title>Complete sequence of Cellulomonas fimi ATCC 484.</title>
        <authorList>
            <consortium name="US DOE Joint Genome Institute"/>
            <person name="Lucas S."/>
            <person name="Han J."/>
            <person name="Lapidus A."/>
            <person name="Cheng J.-F."/>
            <person name="Goodwin L."/>
            <person name="Pitluck S."/>
            <person name="Peters L."/>
            <person name="Chertkov O."/>
            <person name="Detter J.C."/>
            <person name="Han C."/>
            <person name="Tapia R."/>
            <person name="Land M."/>
            <person name="Hauser L."/>
            <person name="Kyrpides N."/>
            <person name="Ivanova N."/>
            <person name="Ovchinnikova G."/>
            <person name="Pagani I."/>
            <person name="Mead D."/>
            <person name="Brumm P."/>
            <person name="Woyke T."/>
        </authorList>
    </citation>
    <scope>NUCLEOTIDE SEQUENCE [LARGE SCALE GENOMIC DNA]</scope>
    <source>
        <strain evidence="4">ATCC 484 / DSM 20113 / JCM 1341 / NBRC 15513 / NCIMB 8980 / NCTC 7547</strain>
    </source>
</reference>
<feature type="transmembrane region" description="Helical" evidence="2">
    <location>
        <begin position="163"/>
        <end position="183"/>
    </location>
</feature>
<dbReference type="EMBL" id="CP002666">
    <property type="protein sequence ID" value="AEE45250.1"/>
    <property type="molecule type" value="Genomic_DNA"/>
</dbReference>
<feature type="transmembrane region" description="Helical" evidence="2">
    <location>
        <begin position="46"/>
        <end position="70"/>
    </location>
</feature>
<feature type="transmembrane region" description="Helical" evidence="2">
    <location>
        <begin position="137"/>
        <end position="157"/>
    </location>
</feature>
<feature type="transmembrane region" description="Helical" evidence="2">
    <location>
        <begin position="101"/>
        <end position="125"/>
    </location>
</feature>
<dbReference type="eggNOG" id="COG2311">
    <property type="taxonomic scope" value="Bacteria"/>
</dbReference>
<feature type="transmembrane region" description="Helical" evidence="2">
    <location>
        <begin position="347"/>
        <end position="366"/>
    </location>
</feature>
<evidence type="ECO:0000256" key="2">
    <source>
        <dbReference type="SAM" id="Phobius"/>
    </source>
</evidence>
<proteinExistence type="predicted"/>
<name>F4H2M4_CELFA</name>
<keyword evidence="2" id="KW-0812">Transmembrane</keyword>
<dbReference type="HOGENOM" id="CLU_033238_3_1_11"/>
<protein>
    <submittedName>
        <fullName evidence="3">PE-PGRS family protein</fullName>
    </submittedName>
</protein>
<sequence>MSAAGPPTGRPPVLTRTGRTGAPADRRRSAFFTSALDGAPHWATGALCALQAAVLSLAALTLPAVAAFVATSADPSNDGVGWTQAVRVGGALWLLGHGTPVVVAGTPVTLVPLGLTALAVFTCYASARRSGVARWSGYAAAVGAYLLVAVVVAALHGGGAGTVLRTAVGALLVAGAGLGAGLLRRPGAPSGRELTRPAWSRVAPFARVGAAAGLLATALLLAVAALLVAVWVLAGRATVADVVRGLSLDVVGGVVLAVAELAFLPNLVVWALAWLAGPGFAVGLGSRFAPAEVTTTPLPAVPLLGALPSADAVGPTSVAAPVVLVLVGLVAGVYVHRRLRAERAWHAAATCGVLAVSAGALVALLVSAASGAAGPGRMASVGAHGWAVGGTVALGVLLGSLLVVLPGDALLRAELRRVLRVRSRD</sequence>
<keyword evidence="2" id="KW-1133">Transmembrane helix</keyword>
<organism evidence="3 4">
    <name type="scientific">Cellulomonas fimi (strain ATCC 484 / DSM 20113 / JCM 1341 / CCUG 24087 / LMG 16345 / NBRC 15513 / NCIMB 8980 / NCTC 7547 / NRS-133)</name>
    <dbReference type="NCBI Taxonomy" id="590998"/>
    <lineage>
        <taxon>Bacteria</taxon>
        <taxon>Bacillati</taxon>
        <taxon>Actinomycetota</taxon>
        <taxon>Actinomycetes</taxon>
        <taxon>Micrococcales</taxon>
        <taxon>Cellulomonadaceae</taxon>
        <taxon>Cellulomonas</taxon>
    </lineage>
</organism>
<feature type="transmembrane region" description="Helical" evidence="2">
    <location>
        <begin position="204"/>
        <end position="234"/>
    </location>
</feature>
<evidence type="ECO:0000313" key="3">
    <source>
        <dbReference type="EMBL" id="AEE45250.1"/>
    </source>
</evidence>
<feature type="transmembrane region" description="Helical" evidence="2">
    <location>
        <begin position="313"/>
        <end position="335"/>
    </location>
</feature>
<dbReference type="STRING" id="590998.Celf_1115"/>
<dbReference type="RefSeq" id="WP_013770276.1">
    <property type="nucleotide sequence ID" value="NC_015514.1"/>
</dbReference>
<dbReference type="AlphaFoldDB" id="F4H2M4"/>
<feature type="transmembrane region" description="Helical" evidence="2">
    <location>
        <begin position="386"/>
        <end position="411"/>
    </location>
</feature>
<evidence type="ECO:0000313" key="4">
    <source>
        <dbReference type="Proteomes" id="UP000008460"/>
    </source>
</evidence>
<keyword evidence="2" id="KW-0472">Membrane</keyword>
<dbReference type="Pfam" id="PF19877">
    <property type="entry name" value="DUF6350"/>
    <property type="match status" value="1"/>
</dbReference>
<evidence type="ECO:0000256" key="1">
    <source>
        <dbReference type="SAM" id="MobiDB-lite"/>
    </source>
</evidence>
<accession>F4H2M4</accession>
<dbReference type="Proteomes" id="UP000008460">
    <property type="component" value="Chromosome"/>
</dbReference>
<dbReference type="InterPro" id="IPR045931">
    <property type="entry name" value="DUF6350"/>
</dbReference>
<dbReference type="KEGG" id="cfi:Celf_1115"/>